<feature type="domain" description="Two component regulator three Y" evidence="3">
    <location>
        <begin position="664"/>
        <end position="718"/>
    </location>
</feature>
<keyword evidence="2" id="KW-1133">Transmembrane helix</keyword>
<dbReference type="Proteomes" id="UP000628448">
    <property type="component" value="Unassembled WGS sequence"/>
</dbReference>
<evidence type="ECO:0000256" key="1">
    <source>
        <dbReference type="SAM" id="Coils"/>
    </source>
</evidence>
<dbReference type="SUPFAM" id="SSF46894">
    <property type="entry name" value="C-terminal effector domain of the bipartite response regulators"/>
    <property type="match status" value="1"/>
</dbReference>
<dbReference type="Gene3D" id="2.60.40.10">
    <property type="entry name" value="Immunoglobulins"/>
    <property type="match status" value="1"/>
</dbReference>
<reference evidence="4" key="1">
    <citation type="submission" date="2020-11" db="EMBL/GenBank/DDBJ databases">
        <title>Bacterial whole genome sequence for Panacibacter sp. DH6.</title>
        <authorList>
            <person name="Le V."/>
            <person name="Ko S."/>
            <person name="Ahn C.-Y."/>
            <person name="Oh H.-M."/>
        </authorList>
    </citation>
    <scope>NUCLEOTIDE SEQUENCE</scope>
    <source>
        <strain evidence="4">DH6</strain>
    </source>
</reference>
<name>A0A931GXF4_9BACT</name>
<protein>
    <recommendedName>
        <fullName evidence="3">Two component regulator three Y domain-containing protein</fullName>
    </recommendedName>
</protein>
<keyword evidence="1" id="KW-0175">Coiled coil</keyword>
<gene>
    <name evidence="4" type="ORF">I5907_04945</name>
</gene>
<organism evidence="4 5">
    <name type="scientific">Panacibacter microcysteis</name>
    <dbReference type="NCBI Taxonomy" id="2793269"/>
    <lineage>
        <taxon>Bacteria</taxon>
        <taxon>Pseudomonadati</taxon>
        <taxon>Bacteroidota</taxon>
        <taxon>Chitinophagia</taxon>
        <taxon>Chitinophagales</taxon>
        <taxon>Chitinophagaceae</taxon>
        <taxon>Panacibacter</taxon>
    </lineage>
</organism>
<proteinExistence type="predicted"/>
<keyword evidence="2" id="KW-0472">Membrane</keyword>
<dbReference type="RefSeq" id="WP_196989614.1">
    <property type="nucleotide sequence ID" value="NZ_JADWYR010000001.1"/>
</dbReference>
<dbReference type="SUPFAM" id="SSF101898">
    <property type="entry name" value="NHL repeat"/>
    <property type="match status" value="1"/>
</dbReference>
<evidence type="ECO:0000259" key="3">
    <source>
        <dbReference type="Pfam" id="PF07495"/>
    </source>
</evidence>
<dbReference type="GO" id="GO:0006355">
    <property type="term" value="P:regulation of DNA-templated transcription"/>
    <property type="evidence" value="ECO:0007669"/>
    <property type="project" value="InterPro"/>
</dbReference>
<dbReference type="GO" id="GO:0003677">
    <property type="term" value="F:DNA binding"/>
    <property type="evidence" value="ECO:0007669"/>
    <property type="project" value="InterPro"/>
</dbReference>
<keyword evidence="5" id="KW-1185">Reference proteome</keyword>
<accession>A0A931GXF4</accession>
<dbReference type="SUPFAM" id="SSF63829">
    <property type="entry name" value="Calcium-dependent phosphotriesterase"/>
    <property type="match status" value="1"/>
</dbReference>
<dbReference type="InterPro" id="IPR036388">
    <property type="entry name" value="WH-like_DNA-bd_sf"/>
</dbReference>
<dbReference type="Pfam" id="PF07495">
    <property type="entry name" value="Y_Y_Y"/>
    <property type="match status" value="1"/>
</dbReference>
<evidence type="ECO:0000313" key="5">
    <source>
        <dbReference type="Proteomes" id="UP000628448"/>
    </source>
</evidence>
<dbReference type="Gene3D" id="2.130.10.10">
    <property type="entry name" value="YVTN repeat-like/Quinoprotein amine dehydrogenase"/>
    <property type="match status" value="2"/>
</dbReference>
<evidence type="ECO:0000256" key="2">
    <source>
        <dbReference type="SAM" id="Phobius"/>
    </source>
</evidence>
<comment type="caution">
    <text evidence="4">The sequence shown here is derived from an EMBL/GenBank/DDBJ whole genome shotgun (WGS) entry which is preliminary data.</text>
</comment>
<dbReference type="InterPro" id="IPR013783">
    <property type="entry name" value="Ig-like_fold"/>
</dbReference>
<dbReference type="AlphaFoldDB" id="A0A931GXF4"/>
<feature type="coiled-coil region" evidence="1">
    <location>
        <begin position="744"/>
        <end position="813"/>
    </location>
</feature>
<dbReference type="InterPro" id="IPR015943">
    <property type="entry name" value="WD40/YVTN_repeat-like_dom_sf"/>
</dbReference>
<dbReference type="Gene3D" id="1.10.10.10">
    <property type="entry name" value="Winged helix-like DNA-binding domain superfamily/Winged helix DNA-binding domain"/>
    <property type="match status" value="1"/>
</dbReference>
<feature type="transmembrane region" description="Helical" evidence="2">
    <location>
        <begin position="726"/>
        <end position="744"/>
    </location>
</feature>
<keyword evidence="2" id="KW-0812">Transmembrane</keyword>
<sequence length="950" mass="108541">MYAHAQSRISKTEVYSFSRIHYKAGTQNWGMALDANRRLYVANNEGLLIYNGTNWQLYPLPNKTILRCIAFGNDGKLYAGAQDEFGYFAPDYSGRLLYTSLKKLLPLSQNTLADIWDIEIAEDAVFFRATDRIIRLANGKVEIYNPSESWLSLSVFGQKIIAQDGRNGIFMFRKGQWEPFIASTALPAEFLVSDIITLNKDTGIVSTTSNGLFFLVQNSLKPLELKNSNAEKHFISLAKLDKQNFLAGSYANGIYKITNDGRVTEIIADENGLQNKTIRCINTDTSENVWIGLDNGIAFMNCNNAIRHINPKSFNNGSGYSAQVVQNELFFALSTGLQYLPLSATEDLSALTGEPVTMLNGLTWNLSFINNTFLCGRDDGAWMISNHQPQQVSSTPGYWTFQPIKTASAATIVAGNYNGIRLFSENNTQLLSKGDIQNFQESSRYVETDDSIIWVSHPYRGVFRINANNSAVTKFSTSDGLPADLDNHVFRLKNKIVFATPKGIYEYNAATKKMVPSAVYSNVFGQMPLRYLKEDEKGNIWFVQDKMIGVADLTAKKPVINFIPELKNKILSGFENIYPYNSSNILVGSESGFYHINYEQYRKQIHPPETYLTTVQTIGNGDSTIYGGFGIGQTEQNPASLPYKFNALHFSFAASFTGIESPAEFSFYLEGFDKEWSSWTTQYEKEYTNLYEGDYIFHVKSRNRPFLESAAFTYAFTIHAPWYRTSWAYILYTIIFVCLLYLLYRVQERNYQRKQQAVRQASQQKFEEEQRRLTYQHQLEIEQTEKELIRLKNENLEAEIEHKNAELASTAMTLVQKKEFLLKLTNELNKLYKPGADTINAAELKKIIRSLGSEEKLDEEWKQFSIHFNNVHSNFLITLKQKFPNLNAHELKLCAYLRMNLSSKEMAQLMSITVRGVEISRYRLRKKLQLQPKEDLFRFLLNIESQDQNV</sequence>
<dbReference type="InterPro" id="IPR016032">
    <property type="entry name" value="Sig_transdc_resp-reg_C-effctor"/>
</dbReference>
<evidence type="ECO:0000313" key="4">
    <source>
        <dbReference type="EMBL" id="MBG9375569.1"/>
    </source>
</evidence>
<dbReference type="EMBL" id="JADWYR010000001">
    <property type="protein sequence ID" value="MBG9375569.1"/>
    <property type="molecule type" value="Genomic_DNA"/>
</dbReference>
<dbReference type="InterPro" id="IPR011123">
    <property type="entry name" value="Y_Y_Y"/>
</dbReference>